<feature type="transmembrane region" description="Helical" evidence="6">
    <location>
        <begin position="251"/>
        <end position="271"/>
    </location>
</feature>
<keyword evidence="4 6" id="KW-1133">Transmembrane helix</keyword>
<dbReference type="CDD" id="cd13132">
    <property type="entry name" value="MATE_eukaryotic"/>
    <property type="match status" value="1"/>
</dbReference>
<comment type="subcellular location">
    <subcellularLocation>
        <location evidence="1">Membrane</location>
        <topology evidence="1">Multi-pass membrane protein</topology>
    </subcellularLocation>
</comment>
<gene>
    <name evidence="7" type="ORF">ZOSMA_124G00140</name>
</gene>
<dbReference type="GO" id="GO:0016020">
    <property type="term" value="C:membrane"/>
    <property type="evidence" value="ECO:0000318"/>
    <property type="project" value="GO_Central"/>
</dbReference>
<feature type="transmembrane region" description="Helical" evidence="6">
    <location>
        <begin position="109"/>
        <end position="129"/>
    </location>
</feature>
<feature type="transmembrane region" description="Helical" evidence="6">
    <location>
        <begin position="291"/>
        <end position="312"/>
    </location>
</feature>
<evidence type="ECO:0000256" key="4">
    <source>
        <dbReference type="ARBA" id="ARBA00022989"/>
    </source>
</evidence>
<feature type="transmembrane region" description="Helical" evidence="6">
    <location>
        <begin position="375"/>
        <end position="395"/>
    </location>
</feature>
<protein>
    <recommendedName>
        <fullName evidence="6">Protein DETOXIFICATION</fullName>
    </recommendedName>
    <alternativeName>
        <fullName evidence="6">Multidrug and toxic compound extrusion protein</fullName>
    </alternativeName>
</protein>
<dbReference type="OMA" id="FSTECER"/>
<keyword evidence="8" id="KW-1185">Reference proteome</keyword>
<evidence type="ECO:0000256" key="2">
    <source>
        <dbReference type="ARBA" id="ARBA00010199"/>
    </source>
</evidence>
<dbReference type="GO" id="GO:0022857">
    <property type="term" value="F:transmembrane transporter activity"/>
    <property type="evidence" value="ECO:0000318"/>
    <property type="project" value="GO_Central"/>
</dbReference>
<feature type="transmembrane region" description="Helical" evidence="6">
    <location>
        <begin position="33"/>
        <end position="53"/>
    </location>
</feature>
<reference evidence="8" key="1">
    <citation type="journal article" date="2016" name="Nature">
        <title>The genome of the seagrass Zostera marina reveals angiosperm adaptation to the sea.</title>
        <authorList>
            <person name="Olsen J.L."/>
            <person name="Rouze P."/>
            <person name="Verhelst B."/>
            <person name="Lin Y.-C."/>
            <person name="Bayer T."/>
            <person name="Collen J."/>
            <person name="Dattolo E."/>
            <person name="De Paoli E."/>
            <person name="Dittami S."/>
            <person name="Maumus F."/>
            <person name="Michel G."/>
            <person name="Kersting A."/>
            <person name="Lauritano C."/>
            <person name="Lohaus R."/>
            <person name="Toepel M."/>
            <person name="Tonon T."/>
            <person name="Vanneste K."/>
            <person name="Amirebrahimi M."/>
            <person name="Brakel J."/>
            <person name="Bostroem C."/>
            <person name="Chovatia M."/>
            <person name="Grimwood J."/>
            <person name="Jenkins J.W."/>
            <person name="Jueterbock A."/>
            <person name="Mraz A."/>
            <person name="Stam W.T."/>
            <person name="Tice H."/>
            <person name="Bornberg-Bauer E."/>
            <person name="Green P.J."/>
            <person name="Pearson G.A."/>
            <person name="Procaccini G."/>
            <person name="Duarte C.M."/>
            <person name="Schmutz J."/>
            <person name="Reusch T.B.H."/>
            <person name="Van de Peer Y."/>
        </authorList>
    </citation>
    <scope>NUCLEOTIDE SEQUENCE [LARGE SCALE GENOMIC DNA]</scope>
    <source>
        <strain evidence="8">cv. Finnish</strain>
    </source>
</reference>
<feature type="transmembrane region" description="Helical" evidence="6">
    <location>
        <begin position="149"/>
        <end position="166"/>
    </location>
</feature>
<comment type="similarity">
    <text evidence="2 6">Belongs to the multi antimicrobial extrusion (MATE) (TC 2.A.66.1) family.</text>
</comment>
<evidence type="ECO:0000256" key="1">
    <source>
        <dbReference type="ARBA" id="ARBA00004141"/>
    </source>
</evidence>
<dbReference type="STRING" id="29655.A0A0K9Q0F1"/>
<evidence type="ECO:0000256" key="5">
    <source>
        <dbReference type="ARBA" id="ARBA00023136"/>
    </source>
</evidence>
<dbReference type="GO" id="GO:0042910">
    <property type="term" value="F:xenobiotic transmembrane transporter activity"/>
    <property type="evidence" value="ECO:0007669"/>
    <property type="project" value="InterPro"/>
</dbReference>
<evidence type="ECO:0000256" key="6">
    <source>
        <dbReference type="RuleBase" id="RU004914"/>
    </source>
</evidence>
<evidence type="ECO:0000256" key="3">
    <source>
        <dbReference type="ARBA" id="ARBA00022692"/>
    </source>
</evidence>
<dbReference type="NCBIfam" id="TIGR00797">
    <property type="entry name" value="matE"/>
    <property type="match status" value="1"/>
</dbReference>
<dbReference type="AlphaFoldDB" id="A0A0K9Q0F1"/>
<evidence type="ECO:0000313" key="7">
    <source>
        <dbReference type="EMBL" id="KMZ74624.1"/>
    </source>
</evidence>
<dbReference type="GO" id="GO:0015297">
    <property type="term" value="F:antiporter activity"/>
    <property type="evidence" value="ECO:0007669"/>
    <property type="project" value="InterPro"/>
</dbReference>
<name>A0A0K9Q0F1_ZOSMR</name>
<feature type="transmembrane region" description="Helical" evidence="6">
    <location>
        <begin position="433"/>
        <end position="459"/>
    </location>
</feature>
<comment type="caution">
    <text evidence="7">The sequence shown here is derived from an EMBL/GenBank/DDBJ whole genome shotgun (WGS) entry which is preliminary data.</text>
</comment>
<dbReference type="Pfam" id="PF01554">
    <property type="entry name" value="MatE"/>
    <property type="match status" value="2"/>
</dbReference>
<feature type="transmembrane region" description="Helical" evidence="6">
    <location>
        <begin position="178"/>
        <end position="201"/>
    </location>
</feature>
<feature type="transmembrane region" description="Helical" evidence="6">
    <location>
        <begin position="407"/>
        <end position="427"/>
    </location>
</feature>
<dbReference type="InterPro" id="IPR045069">
    <property type="entry name" value="MATE_euk"/>
</dbReference>
<feature type="transmembrane region" description="Helical" evidence="6">
    <location>
        <begin position="65"/>
        <end position="88"/>
    </location>
</feature>
<keyword evidence="3 6" id="KW-0812">Transmembrane</keyword>
<dbReference type="PANTHER" id="PTHR11206">
    <property type="entry name" value="MULTIDRUG RESISTANCE PROTEIN"/>
    <property type="match status" value="1"/>
</dbReference>
<dbReference type="InterPro" id="IPR002528">
    <property type="entry name" value="MATE_fam"/>
</dbReference>
<evidence type="ECO:0000313" key="8">
    <source>
        <dbReference type="Proteomes" id="UP000036987"/>
    </source>
</evidence>
<dbReference type="OrthoDB" id="2126698at2759"/>
<dbReference type="GO" id="GO:1990961">
    <property type="term" value="P:xenobiotic detoxification by transmembrane export across the plasma membrane"/>
    <property type="evidence" value="ECO:0007669"/>
    <property type="project" value="InterPro"/>
</dbReference>
<proteinExistence type="inferred from homology"/>
<sequence>MEDKIVGESEMEEGLLRISSSRNSNYVEEVKKIGYIAAPMVAVVLSQYMVQMISTMMVGHISELALASSSIAISLSSVTGFSLIMGLGTGLETLCGQAYGAEQYARLGLYMYKAIFCLVLVCIPITIVWVNLGRILVLLGQDPAISEEAGRYILWLIPGLFAYAIMQPLMKFLLAQSLILPMLFSAIITLCIHIPLCWALVFMSGMGIQGSALAISMSFWVNVIILGLYIRSSTMCEKTRVPLTLEAFQRLGEFFKIALPSAVMICLEWWSFELLVLFSGNLPNPQLETSVVSICLMTISTLYAFPFGIGSATSTRVSNELGQGNPLGARRVAMVALSITITVASILSLTIYFLRDVFGYIFSNEEEVITYVKKLAPLLSIFLITDGLQGVFSGISRGCGWQHIGAYVNLGAYYLFGIPIAATLGFWMDLRGLGLWIGILSGAILQTLFLTLVTFFTNWQKQANMAKERFYEDKLEEDPLK</sequence>
<accession>A0A0K9Q0F1</accession>
<organism evidence="7 8">
    <name type="scientific">Zostera marina</name>
    <name type="common">Eelgrass</name>
    <dbReference type="NCBI Taxonomy" id="29655"/>
    <lineage>
        <taxon>Eukaryota</taxon>
        <taxon>Viridiplantae</taxon>
        <taxon>Streptophyta</taxon>
        <taxon>Embryophyta</taxon>
        <taxon>Tracheophyta</taxon>
        <taxon>Spermatophyta</taxon>
        <taxon>Magnoliopsida</taxon>
        <taxon>Liliopsida</taxon>
        <taxon>Zosteraceae</taxon>
        <taxon>Zostera</taxon>
    </lineage>
</organism>
<dbReference type="EMBL" id="LFYR01000265">
    <property type="protein sequence ID" value="KMZ74624.1"/>
    <property type="molecule type" value="Genomic_DNA"/>
</dbReference>
<feature type="transmembrane region" description="Helical" evidence="6">
    <location>
        <begin position="332"/>
        <end position="355"/>
    </location>
</feature>
<keyword evidence="5 6" id="KW-0472">Membrane</keyword>
<dbReference type="Proteomes" id="UP000036987">
    <property type="component" value="Unassembled WGS sequence"/>
</dbReference>
<feature type="transmembrane region" description="Helical" evidence="6">
    <location>
        <begin position="207"/>
        <end position="230"/>
    </location>
</feature>